<comment type="caution">
    <text evidence="2">The sequence shown here is derived from an EMBL/GenBank/DDBJ whole genome shotgun (WGS) entry which is preliminary data.</text>
</comment>
<dbReference type="GO" id="GO:0016757">
    <property type="term" value="F:glycosyltransferase activity"/>
    <property type="evidence" value="ECO:0007669"/>
    <property type="project" value="InterPro"/>
</dbReference>
<reference evidence="2" key="2">
    <citation type="submission" date="2020-09" db="EMBL/GenBank/DDBJ databases">
        <authorList>
            <person name="Sun Q."/>
            <person name="Zhou Y."/>
        </authorList>
    </citation>
    <scope>NUCLEOTIDE SEQUENCE</scope>
    <source>
        <strain evidence="2">CGMCC 1.15371</strain>
    </source>
</reference>
<dbReference type="InterPro" id="IPR001296">
    <property type="entry name" value="Glyco_trans_1"/>
</dbReference>
<accession>A0A8J2VLY1</accession>
<evidence type="ECO:0000313" key="3">
    <source>
        <dbReference type="Proteomes" id="UP000628775"/>
    </source>
</evidence>
<dbReference type="RefSeq" id="WP_188689069.1">
    <property type="nucleotide sequence ID" value="NZ_BMIR01000002.1"/>
</dbReference>
<proteinExistence type="predicted"/>
<dbReference type="Proteomes" id="UP000628775">
    <property type="component" value="Unassembled WGS sequence"/>
</dbReference>
<reference evidence="2" key="1">
    <citation type="journal article" date="2014" name="Int. J. Syst. Evol. Microbiol.">
        <title>Complete genome sequence of Corynebacterium casei LMG S-19264T (=DSM 44701T), isolated from a smear-ripened cheese.</title>
        <authorList>
            <consortium name="US DOE Joint Genome Institute (JGI-PGF)"/>
            <person name="Walter F."/>
            <person name="Albersmeier A."/>
            <person name="Kalinowski J."/>
            <person name="Ruckert C."/>
        </authorList>
    </citation>
    <scope>NUCLEOTIDE SEQUENCE</scope>
    <source>
        <strain evidence="2">CGMCC 1.15371</strain>
    </source>
</reference>
<dbReference type="Pfam" id="PF00534">
    <property type="entry name" value="Glycos_transf_1"/>
    <property type="match status" value="1"/>
</dbReference>
<dbReference type="Gene3D" id="3.40.50.2000">
    <property type="entry name" value="Glycogen Phosphorylase B"/>
    <property type="match status" value="2"/>
</dbReference>
<name>A0A8J2VLY1_9BACL</name>
<feature type="domain" description="Glycosyl transferase family 1" evidence="1">
    <location>
        <begin position="223"/>
        <end position="372"/>
    </location>
</feature>
<evidence type="ECO:0000313" key="2">
    <source>
        <dbReference type="EMBL" id="GGE30475.1"/>
    </source>
</evidence>
<dbReference type="PANTHER" id="PTHR12526:SF630">
    <property type="entry name" value="GLYCOSYLTRANSFERASE"/>
    <property type="match status" value="1"/>
</dbReference>
<dbReference type="PANTHER" id="PTHR12526">
    <property type="entry name" value="GLYCOSYLTRANSFERASE"/>
    <property type="match status" value="1"/>
</dbReference>
<dbReference type="AlphaFoldDB" id="A0A8J2VLY1"/>
<dbReference type="SUPFAM" id="SSF53756">
    <property type="entry name" value="UDP-Glycosyltransferase/glycogen phosphorylase"/>
    <property type="match status" value="1"/>
</dbReference>
<gene>
    <name evidence="2" type="ORF">GCM10011391_06390</name>
</gene>
<keyword evidence="3" id="KW-1185">Reference proteome</keyword>
<dbReference type="CDD" id="cd03811">
    <property type="entry name" value="GT4_GT28_WabH-like"/>
    <property type="match status" value="1"/>
</dbReference>
<protein>
    <recommendedName>
        <fullName evidence="1">Glycosyl transferase family 1 domain-containing protein</fullName>
    </recommendedName>
</protein>
<organism evidence="2 3">
    <name type="scientific">Pullulanibacillus camelliae</name>
    <dbReference type="NCBI Taxonomy" id="1707096"/>
    <lineage>
        <taxon>Bacteria</taxon>
        <taxon>Bacillati</taxon>
        <taxon>Bacillota</taxon>
        <taxon>Bacilli</taxon>
        <taxon>Bacillales</taxon>
        <taxon>Sporolactobacillaceae</taxon>
        <taxon>Pullulanibacillus</taxon>
    </lineage>
</organism>
<dbReference type="EMBL" id="BMIR01000002">
    <property type="protein sequence ID" value="GGE30475.1"/>
    <property type="molecule type" value="Genomic_DNA"/>
</dbReference>
<sequence>MKKRLLFVALYLRTGGVEKSLLSLLSSLDYDTYDVDLLLFDHSGLLFQEVPEKVQILPPLFETYSTPFAAALPELVKKRHYRLLVGKLAAAIVAKLSKGVGTRGRWLIYRQLLSEPDKQYDTAISYLDFFCNYYVTEKVKAKKKIVYNHMDYLYSQKGGWPCPPLDRRCFAKSRYIVTVAESAKASLARVFPEYVEKMRVIHNTVSAQTITRLAGQVPMEYDEQTVTVLTVARLVEEKGLFLALEACRLLVAEGYCFHWFIIGDGPLLKALEAQIAASGLQNHFILLGEKQNPYPYMRYCDIYVQPSKTEAHCVAVEEVLVLQRPIIVTDIPAFKNQIKHRETGWSVPVSAKGLAYGIKGLLGSEPLRKRLALQSRGADKRHAKEIAKFYALLEA</sequence>
<evidence type="ECO:0000259" key="1">
    <source>
        <dbReference type="Pfam" id="PF00534"/>
    </source>
</evidence>